<comment type="caution">
    <text evidence="1">The sequence shown here is derived from an EMBL/GenBank/DDBJ whole genome shotgun (WGS) entry which is preliminary data.</text>
</comment>
<keyword evidence="2" id="KW-1185">Reference proteome</keyword>
<dbReference type="AlphaFoldDB" id="A0A833R852"/>
<gene>
    <name evidence="1" type="ORF">FCM35_KLT21360</name>
</gene>
<accession>A0A833R852</accession>
<evidence type="ECO:0000313" key="1">
    <source>
        <dbReference type="EMBL" id="KAF3334756.1"/>
    </source>
</evidence>
<evidence type="ECO:0000313" key="2">
    <source>
        <dbReference type="Proteomes" id="UP000623129"/>
    </source>
</evidence>
<proteinExistence type="predicted"/>
<keyword evidence="1" id="KW-0808">Transferase</keyword>
<name>A0A833R852_9POAL</name>
<dbReference type="Proteomes" id="UP000623129">
    <property type="component" value="Unassembled WGS sequence"/>
</dbReference>
<organism evidence="1 2">
    <name type="scientific">Carex littledalei</name>
    <dbReference type="NCBI Taxonomy" id="544730"/>
    <lineage>
        <taxon>Eukaryota</taxon>
        <taxon>Viridiplantae</taxon>
        <taxon>Streptophyta</taxon>
        <taxon>Embryophyta</taxon>
        <taxon>Tracheophyta</taxon>
        <taxon>Spermatophyta</taxon>
        <taxon>Magnoliopsida</taxon>
        <taxon>Liliopsida</taxon>
        <taxon>Poales</taxon>
        <taxon>Cyperaceae</taxon>
        <taxon>Cyperoideae</taxon>
        <taxon>Cariceae</taxon>
        <taxon>Carex</taxon>
        <taxon>Carex subgen. Euthyceras</taxon>
    </lineage>
</organism>
<dbReference type="EMBL" id="SWLB01000009">
    <property type="protein sequence ID" value="KAF3334756.1"/>
    <property type="molecule type" value="Genomic_DNA"/>
</dbReference>
<protein>
    <submittedName>
        <fullName evidence="1">Lecithin:cholesterol acyltransferase</fullName>
    </submittedName>
</protein>
<keyword evidence="1" id="KW-0012">Acyltransferase</keyword>
<dbReference type="Gene3D" id="3.40.50.1820">
    <property type="entry name" value="alpha/beta hydrolase"/>
    <property type="match status" value="1"/>
</dbReference>
<reference evidence="1" key="1">
    <citation type="submission" date="2020-01" db="EMBL/GenBank/DDBJ databases">
        <title>Genome sequence of Kobresia littledalei, the first chromosome-level genome in the family Cyperaceae.</title>
        <authorList>
            <person name="Qu G."/>
        </authorList>
    </citation>
    <scope>NUCLEOTIDE SEQUENCE</scope>
    <source>
        <strain evidence="1">C.B.Clarke</strain>
        <tissue evidence="1">Leaf</tissue>
    </source>
</reference>
<dbReference type="PANTHER" id="PTHR31934:SF5">
    <property type="entry name" value="OS05G0557900 PROTEIN"/>
    <property type="match status" value="1"/>
</dbReference>
<dbReference type="OrthoDB" id="2016516at2759"/>
<dbReference type="InterPro" id="IPR029058">
    <property type="entry name" value="AB_hydrolase_fold"/>
</dbReference>
<dbReference type="SUPFAM" id="SSF53474">
    <property type="entry name" value="alpha/beta-Hydrolases"/>
    <property type="match status" value="1"/>
</dbReference>
<dbReference type="PANTHER" id="PTHR31934">
    <property type="entry name" value="ALPHA/BETA-HYDROLASES SUPERFAMILY PROTEIN"/>
    <property type="match status" value="1"/>
</dbReference>
<sequence length="468" mass="52370">MEDCFYRFLNLACEVGHCFVQLLEDAFGYYYESNPCDYESLFGECFSSDEASSASIDATVQDWPYSCIQKATSLIKKSLLAPSFGLILGCKIATRCFDYCIIYATEIREKLQVLVYRLIRTLEGSSADIGWLQKTEGLTPVVDGTTRFKELLHNVRNGTHNLPNTLVYLFIPGLFSNHSPLYFVNTKRFFSKMGLTCHIAKIHSEASTEKNAWELKHYIEELYWGSGKKILLLGHSKGGIDAAAAISLYWYDLRDKVAGLALVQSPFGGSPIASDILREGQIADKEARRIMEFIVCKLIKGDMRALEDLTYDKRKDFISKHRLPSDELPIVSFHTEASSAPGVLATMSHIAHAELPWLPLPQFITQYDDSYSFSATAKVPVVIPLSAAMAISALHLRLRYGESSDGLVTRCDAEVPGSVVVRLDRKLDHAWMVYSSFNKDPIEADASEMCEALLTMLVEIAKKKGDFP</sequence>
<dbReference type="GO" id="GO:0016746">
    <property type="term" value="F:acyltransferase activity"/>
    <property type="evidence" value="ECO:0007669"/>
    <property type="project" value="UniProtKB-KW"/>
</dbReference>